<feature type="transmembrane region" description="Helical" evidence="1">
    <location>
        <begin position="30"/>
        <end position="49"/>
    </location>
</feature>
<proteinExistence type="predicted"/>
<reference evidence="2 3" key="1">
    <citation type="journal article" date="2019" name="mSystems">
        <title>Life at home and on the roam: Genomic adaptions reflect the dual lifestyle of an intracellular, facultative symbiont.</title>
        <authorList>
            <person name="Burgsdorf I."/>
        </authorList>
    </citation>
    <scope>NUCLEOTIDE SEQUENCE [LARGE SCALE GENOMIC DNA]</scope>
    <source>
        <strain evidence="2">277cV</strain>
    </source>
</reference>
<protein>
    <submittedName>
        <fullName evidence="2">Uncharacterized protein</fullName>
    </submittedName>
</protein>
<name>A0A524RPC2_9CHRO</name>
<evidence type="ECO:0000313" key="3">
    <source>
        <dbReference type="Proteomes" id="UP000317990"/>
    </source>
</evidence>
<organism evidence="2 3">
    <name type="scientific">Aphanocapsa feldmannii 277cV</name>
    <dbReference type="NCBI Taxonomy" id="2507553"/>
    <lineage>
        <taxon>Bacteria</taxon>
        <taxon>Bacillati</taxon>
        <taxon>Cyanobacteriota</taxon>
        <taxon>Cyanophyceae</taxon>
        <taxon>Oscillatoriophycideae</taxon>
        <taxon>Chroococcales</taxon>
        <taxon>Microcystaceae</taxon>
        <taxon>Aphanocapsa</taxon>
    </lineage>
</organism>
<accession>A0A524RPC2</accession>
<gene>
    <name evidence="2" type="ORF">ERJ67_04105</name>
</gene>
<comment type="caution">
    <text evidence="2">The sequence shown here is derived from an EMBL/GenBank/DDBJ whole genome shotgun (WGS) entry which is preliminary data.</text>
</comment>
<keyword evidence="1" id="KW-0812">Transmembrane</keyword>
<dbReference type="EMBL" id="SRMO01000051">
    <property type="protein sequence ID" value="TGG93649.1"/>
    <property type="molecule type" value="Genomic_DNA"/>
</dbReference>
<evidence type="ECO:0000256" key="1">
    <source>
        <dbReference type="SAM" id="Phobius"/>
    </source>
</evidence>
<keyword evidence="1" id="KW-1133">Transmembrane helix</keyword>
<dbReference type="AlphaFoldDB" id="A0A524RPC2"/>
<keyword evidence="1" id="KW-0472">Membrane</keyword>
<evidence type="ECO:0000313" key="2">
    <source>
        <dbReference type="EMBL" id="TGG93649.1"/>
    </source>
</evidence>
<sequence length="122" mass="12449">MTMLVVVSRAALPLVGWVTAVTLSVSPSTSVSLAAGVMLTAVSSVVVMVSSTATGSAANAAVGQVSQVAQEATARMATFRQPLRRPLGRSLAGVSPAAEFAVAAPSFWAVKSGCLRSWPNRF</sequence>
<dbReference type="Proteomes" id="UP000317990">
    <property type="component" value="Unassembled WGS sequence"/>
</dbReference>